<reference evidence="2 3" key="1">
    <citation type="submission" date="2023-09" db="EMBL/GenBank/DDBJ databases">
        <authorList>
            <person name="Zhai L."/>
        </authorList>
    </citation>
    <scope>NUCLEOTIDE SEQUENCE [LARGE SCALE GENOMIC DNA]</scope>
    <source>
        <strain evidence="2 3">5 N-1</strain>
    </source>
</reference>
<accession>A0ABU1EFC4</accession>
<evidence type="ECO:0000313" key="2">
    <source>
        <dbReference type="EMBL" id="MDR5587085.1"/>
    </source>
</evidence>
<sequence>MKIKGRKGNSWFEIFIAKENERFFGILIFLFGIVIVLLKYL</sequence>
<keyword evidence="1" id="KW-0812">Transmembrane</keyword>
<comment type="caution">
    <text evidence="2">The sequence shown here is derived from an EMBL/GenBank/DDBJ whole genome shotgun (WGS) entry which is preliminary data.</text>
</comment>
<keyword evidence="1" id="KW-0472">Membrane</keyword>
<dbReference type="EMBL" id="JAVJAN010000013">
    <property type="protein sequence ID" value="MDR5587085.1"/>
    <property type="molecule type" value="Genomic_DNA"/>
</dbReference>
<organism evidence="2 3">
    <name type="scientific">Clostridium aquiflavi</name>
    <dbReference type="NCBI Taxonomy" id="3073603"/>
    <lineage>
        <taxon>Bacteria</taxon>
        <taxon>Bacillati</taxon>
        <taxon>Bacillota</taxon>
        <taxon>Clostridia</taxon>
        <taxon>Eubacteriales</taxon>
        <taxon>Clostridiaceae</taxon>
        <taxon>Clostridium</taxon>
    </lineage>
</organism>
<feature type="transmembrane region" description="Helical" evidence="1">
    <location>
        <begin position="21"/>
        <end position="40"/>
    </location>
</feature>
<dbReference type="RefSeq" id="WP_309556264.1">
    <property type="nucleotide sequence ID" value="NZ_JAVJAN010000013.1"/>
</dbReference>
<evidence type="ECO:0000313" key="3">
    <source>
        <dbReference type="Proteomes" id="UP001256646"/>
    </source>
</evidence>
<evidence type="ECO:0000256" key="1">
    <source>
        <dbReference type="SAM" id="Phobius"/>
    </source>
</evidence>
<dbReference type="Proteomes" id="UP001256646">
    <property type="component" value="Unassembled WGS sequence"/>
</dbReference>
<protein>
    <submittedName>
        <fullName evidence="2">Uncharacterized protein</fullName>
    </submittedName>
</protein>
<proteinExistence type="predicted"/>
<keyword evidence="1" id="KW-1133">Transmembrane helix</keyword>
<gene>
    <name evidence="2" type="ORF">RGC78_06335</name>
</gene>
<name>A0ABU1EFC4_9CLOT</name>
<keyword evidence="3" id="KW-1185">Reference proteome</keyword>